<comment type="catalytic activity">
    <reaction evidence="2 18">
        <text>(6R)-NADPHX = (6S)-NADPHX</text>
        <dbReference type="Rhea" id="RHEA:32227"/>
        <dbReference type="ChEBI" id="CHEBI:64076"/>
        <dbReference type="ChEBI" id="CHEBI:64077"/>
        <dbReference type="EC" id="5.1.99.6"/>
    </reaction>
</comment>
<dbReference type="Gene3D" id="3.40.1190.20">
    <property type="match status" value="1"/>
</dbReference>
<evidence type="ECO:0000256" key="13">
    <source>
        <dbReference type="ARBA" id="ARBA00023268"/>
    </source>
</evidence>
<evidence type="ECO:0000256" key="4">
    <source>
        <dbReference type="ARBA" id="ARBA00009524"/>
    </source>
</evidence>
<keyword evidence="22" id="KW-1185">Reference proteome</keyword>
<comment type="catalytic activity">
    <reaction evidence="1 18">
        <text>(6R)-NADHX = (6S)-NADHX</text>
        <dbReference type="Rhea" id="RHEA:32215"/>
        <dbReference type="ChEBI" id="CHEBI:64074"/>
        <dbReference type="ChEBI" id="CHEBI:64075"/>
        <dbReference type="EC" id="5.1.99.6"/>
    </reaction>
</comment>
<comment type="cofactor">
    <cofactor evidence="18">
        <name>K(+)</name>
        <dbReference type="ChEBI" id="CHEBI:29103"/>
    </cofactor>
    <text evidence="18">Binds 1 potassium ion per subunit.</text>
</comment>
<keyword evidence="8 17" id="KW-0521">NADP</keyword>
<evidence type="ECO:0000256" key="14">
    <source>
        <dbReference type="ARBA" id="ARBA00025153"/>
    </source>
</evidence>
<organism evidence="21 22">
    <name type="scientific">Aeromicrobium halocynthiae</name>
    <dbReference type="NCBI Taxonomy" id="560557"/>
    <lineage>
        <taxon>Bacteria</taxon>
        <taxon>Bacillati</taxon>
        <taxon>Actinomycetota</taxon>
        <taxon>Actinomycetes</taxon>
        <taxon>Propionibacteriales</taxon>
        <taxon>Nocardioidaceae</taxon>
        <taxon>Aeromicrobium</taxon>
    </lineage>
</organism>
<keyword evidence="9 18" id="KW-0630">Potassium</keyword>
<comment type="function">
    <text evidence="14 18">Bifunctional enzyme that catalyzes the epimerization of the S- and R-forms of NAD(P)HX and the dehydration of the S-form of NAD(P)HX at the expense of ADP, which is converted to AMP. This allows the repair of both epimers of NAD(P)HX, a damaged form of NAD(P)H that is a result of enzymatic or heat-dependent hydration.</text>
</comment>
<dbReference type="EMBL" id="BAAAPY010000001">
    <property type="protein sequence ID" value="GAA2072271.1"/>
    <property type="molecule type" value="Genomic_DNA"/>
</dbReference>
<keyword evidence="11 18" id="KW-0413">Isomerase</keyword>
<evidence type="ECO:0000256" key="10">
    <source>
        <dbReference type="ARBA" id="ARBA00023027"/>
    </source>
</evidence>
<evidence type="ECO:0000313" key="21">
    <source>
        <dbReference type="EMBL" id="GAA2072271.1"/>
    </source>
</evidence>
<reference evidence="21 22" key="1">
    <citation type="journal article" date="2019" name="Int. J. Syst. Evol. Microbiol.">
        <title>The Global Catalogue of Microorganisms (GCM) 10K type strain sequencing project: providing services to taxonomists for standard genome sequencing and annotation.</title>
        <authorList>
            <consortium name="The Broad Institute Genomics Platform"/>
            <consortium name="The Broad Institute Genome Sequencing Center for Infectious Disease"/>
            <person name="Wu L."/>
            <person name="Ma J."/>
        </authorList>
    </citation>
    <scope>NUCLEOTIDE SEQUENCE [LARGE SCALE GENOMIC DNA]</scope>
    <source>
        <strain evidence="21 22">JCM 15749</strain>
    </source>
</reference>
<dbReference type="HAMAP" id="MF_01965">
    <property type="entry name" value="NADHX_dehydratase"/>
    <property type="match status" value="1"/>
</dbReference>
<keyword evidence="10 17" id="KW-0520">NAD</keyword>
<evidence type="ECO:0000256" key="9">
    <source>
        <dbReference type="ARBA" id="ARBA00022958"/>
    </source>
</evidence>
<feature type="binding site" evidence="17">
    <location>
        <begin position="376"/>
        <end position="380"/>
    </location>
    <ligand>
        <name>AMP</name>
        <dbReference type="ChEBI" id="CHEBI:456215"/>
    </ligand>
</feature>
<evidence type="ECO:0000259" key="20">
    <source>
        <dbReference type="PROSITE" id="PS51385"/>
    </source>
</evidence>
<dbReference type="InterPro" id="IPR029056">
    <property type="entry name" value="Ribokinase-like"/>
</dbReference>
<evidence type="ECO:0000256" key="11">
    <source>
        <dbReference type="ARBA" id="ARBA00023235"/>
    </source>
</evidence>
<evidence type="ECO:0000256" key="7">
    <source>
        <dbReference type="ARBA" id="ARBA00022840"/>
    </source>
</evidence>
<evidence type="ECO:0000256" key="2">
    <source>
        <dbReference type="ARBA" id="ARBA00000909"/>
    </source>
</evidence>
<dbReference type="RefSeq" id="WP_344324625.1">
    <property type="nucleotide sequence ID" value="NZ_BAAAPY010000001.1"/>
</dbReference>
<dbReference type="InterPro" id="IPR000631">
    <property type="entry name" value="CARKD"/>
</dbReference>
<dbReference type="PANTHER" id="PTHR12592:SF0">
    <property type="entry name" value="ATP-DEPENDENT (S)-NAD(P)H-HYDRATE DEHYDRATASE"/>
    <property type="match status" value="1"/>
</dbReference>
<keyword evidence="6 17" id="KW-0547">Nucleotide-binding</keyword>
<comment type="similarity">
    <text evidence="4 18">In the C-terminal section; belongs to the NnrD/CARKD family.</text>
</comment>
<keyword evidence="7 17" id="KW-0067">ATP-binding</keyword>
<feature type="binding site" evidence="17">
    <location>
        <position position="339"/>
    </location>
    <ligand>
        <name>(6S)-NADPHX</name>
        <dbReference type="ChEBI" id="CHEBI:64076"/>
    </ligand>
</feature>
<evidence type="ECO:0000256" key="18">
    <source>
        <dbReference type="PIRNR" id="PIRNR017184"/>
    </source>
</evidence>
<evidence type="ECO:0000256" key="1">
    <source>
        <dbReference type="ARBA" id="ARBA00000013"/>
    </source>
</evidence>
<dbReference type="PROSITE" id="PS51385">
    <property type="entry name" value="YJEF_N"/>
    <property type="match status" value="1"/>
</dbReference>
<keyword evidence="5 18" id="KW-0479">Metal-binding</keyword>
<feature type="binding site" evidence="17">
    <location>
        <position position="406"/>
    </location>
    <ligand>
        <name>(6S)-NADPHX</name>
        <dbReference type="ChEBI" id="CHEBI:64076"/>
    </ligand>
</feature>
<sequence length="467" mass="47284">MLRAHSVQAVRDAEAALMERTADGELMRRAARGLADALDDVPAGELLLVLVGPGNNGGDALFAAVHLLDRGVRVDLCLLDPDSVHAGGLDAATTAGARVVEAPGGHRWVLDGVLGIGARPGLRDRAAQWAEWIDERGPVVVSVDVPSGVGVDDGTVPGPHVAADRVVTFGTHKVASLVDPAASVGGVGLPLLVDIGLAPHLPDPVVEAIEDADGTTWAARLHPQAQTHKYGRGVVGIAAGSQLYAGAAHLCVAGAQAGPVGMLRFVGSEALSERVVDRAPEVVVGRGRVQAWVVGPGAGDDVGGRLADAWDDGVPVVVDAGALEHLPATVPCPALLTPHAGELAAMLDVERDDVEAAPLEHARRAAERWQATVLLKGRRTLVVGPDGPARVNVSGTPWLATAGAGDVLAGLAGSLLAAGLEPLDAGSLAAFWHGRAAEAANPGGPIVASDVAAALPRTIARFLGGGS</sequence>
<evidence type="ECO:0000313" key="22">
    <source>
        <dbReference type="Proteomes" id="UP001501480"/>
    </source>
</evidence>
<dbReference type="NCBIfam" id="TIGR00196">
    <property type="entry name" value="yjeF_cterm"/>
    <property type="match status" value="1"/>
</dbReference>
<evidence type="ECO:0000256" key="15">
    <source>
        <dbReference type="ARBA" id="ARBA00048238"/>
    </source>
</evidence>
<keyword evidence="13" id="KW-0511">Multifunctional enzyme</keyword>
<evidence type="ECO:0000256" key="3">
    <source>
        <dbReference type="ARBA" id="ARBA00006001"/>
    </source>
</evidence>
<dbReference type="EC" id="4.2.1.136" evidence="17"/>
<dbReference type="PANTHER" id="PTHR12592">
    <property type="entry name" value="ATP-DEPENDENT (S)-NAD(P)H-HYDRATE DEHYDRATASE FAMILY MEMBER"/>
    <property type="match status" value="1"/>
</dbReference>
<dbReference type="SUPFAM" id="SSF53613">
    <property type="entry name" value="Ribokinase-like"/>
    <property type="match status" value="1"/>
</dbReference>
<accession>A0ABN2VU01</accession>
<feature type="binding site" evidence="17">
    <location>
        <position position="405"/>
    </location>
    <ligand>
        <name>AMP</name>
        <dbReference type="ChEBI" id="CHEBI:456215"/>
    </ligand>
</feature>
<name>A0ABN2VU01_9ACTN</name>
<evidence type="ECO:0000256" key="8">
    <source>
        <dbReference type="ARBA" id="ARBA00022857"/>
    </source>
</evidence>
<feature type="binding site" evidence="17">
    <location>
        <position position="297"/>
    </location>
    <ligand>
        <name>(6S)-NADPHX</name>
        <dbReference type="ChEBI" id="CHEBI:64076"/>
    </ligand>
</feature>
<comment type="cofactor">
    <cofactor evidence="17">
        <name>Mg(2+)</name>
        <dbReference type="ChEBI" id="CHEBI:18420"/>
    </cofactor>
</comment>
<dbReference type="Proteomes" id="UP001501480">
    <property type="component" value="Unassembled WGS sequence"/>
</dbReference>
<comment type="similarity">
    <text evidence="3 18">In the N-terminal section; belongs to the NnrE/AIBP family.</text>
</comment>
<evidence type="ECO:0000256" key="6">
    <source>
        <dbReference type="ARBA" id="ARBA00022741"/>
    </source>
</evidence>
<gene>
    <name evidence="17" type="primary">nnrD</name>
    <name evidence="21" type="ORF">GCM10009821_07930</name>
</gene>
<dbReference type="PROSITE" id="PS51383">
    <property type="entry name" value="YJEF_C_3"/>
    <property type="match status" value="1"/>
</dbReference>
<comment type="subunit">
    <text evidence="17">Homotetramer.</text>
</comment>
<dbReference type="Gene3D" id="3.40.50.10260">
    <property type="entry name" value="YjeF N-terminal domain"/>
    <property type="match status" value="1"/>
</dbReference>
<evidence type="ECO:0000256" key="17">
    <source>
        <dbReference type="HAMAP-Rule" id="MF_01965"/>
    </source>
</evidence>
<comment type="similarity">
    <text evidence="17">Belongs to the NnrD/CARKD family.</text>
</comment>
<evidence type="ECO:0000256" key="16">
    <source>
        <dbReference type="ARBA" id="ARBA00049209"/>
    </source>
</evidence>
<proteinExistence type="inferred from homology"/>
<dbReference type="Pfam" id="PF03853">
    <property type="entry name" value="YjeF_N"/>
    <property type="match status" value="1"/>
</dbReference>
<feature type="binding site" evidence="17">
    <location>
        <position position="247"/>
    </location>
    <ligand>
        <name>(6S)-NADPHX</name>
        <dbReference type="ChEBI" id="CHEBI:64076"/>
    </ligand>
</feature>
<comment type="catalytic activity">
    <reaction evidence="15 17 18">
        <text>(6S)-NADHX + ADP = AMP + phosphate + NADH + H(+)</text>
        <dbReference type="Rhea" id="RHEA:32223"/>
        <dbReference type="ChEBI" id="CHEBI:15378"/>
        <dbReference type="ChEBI" id="CHEBI:43474"/>
        <dbReference type="ChEBI" id="CHEBI:57945"/>
        <dbReference type="ChEBI" id="CHEBI:64074"/>
        <dbReference type="ChEBI" id="CHEBI:456215"/>
        <dbReference type="ChEBI" id="CHEBI:456216"/>
        <dbReference type="EC" id="4.2.1.136"/>
    </reaction>
</comment>
<dbReference type="CDD" id="cd01171">
    <property type="entry name" value="YXKO-related"/>
    <property type="match status" value="1"/>
</dbReference>
<comment type="caution">
    <text evidence="21">The sequence shown here is derived from an EMBL/GenBank/DDBJ whole genome shotgun (WGS) entry which is preliminary data.</text>
</comment>
<dbReference type="SUPFAM" id="SSF64153">
    <property type="entry name" value="YjeF N-terminal domain-like"/>
    <property type="match status" value="1"/>
</dbReference>
<evidence type="ECO:0000256" key="5">
    <source>
        <dbReference type="ARBA" id="ARBA00022723"/>
    </source>
</evidence>
<dbReference type="PIRSF" id="PIRSF017184">
    <property type="entry name" value="Nnr"/>
    <property type="match status" value="1"/>
</dbReference>
<evidence type="ECO:0000259" key="19">
    <source>
        <dbReference type="PROSITE" id="PS51383"/>
    </source>
</evidence>
<evidence type="ECO:0000256" key="12">
    <source>
        <dbReference type="ARBA" id="ARBA00023239"/>
    </source>
</evidence>
<dbReference type="InterPro" id="IPR004443">
    <property type="entry name" value="YjeF_N_dom"/>
</dbReference>
<feature type="domain" description="YjeF N-terminal" evidence="20">
    <location>
        <begin position="10"/>
        <end position="203"/>
    </location>
</feature>
<keyword evidence="12 17" id="KW-0456">Lyase</keyword>
<comment type="function">
    <text evidence="17">Catalyzes the dehydration of the S-form of NAD(P)HX at the expense of ADP, which is converted to AMP. Together with NAD(P)HX epimerase, which catalyzes the epimerization of the S- and R-forms, the enzyme allows the repair of both epimers of NAD(P)HX, a damaged form of NAD(P)H that is a result of enzymatic or heat-dependent hydration.</text>
</comment>
<feature type="domain" description="YjeF C-terminal" evidence="19">
    <location>
        <begin position="212"/>
        <end position="462"/>
    </location>
</feature>
<comment type="catalytic activity">
    <reaction evidence="16 17 18">
        <text>(6S)-NADPHX + ADP = AMP + phosphate + NADPH + H(+)</text>
        <dbReference type="Rhea" id="RHEA:32235"/>
        <dbReference type="ChEBI" id="CHEBI:15378"/>
        <dbReference type="ChEBI" id="CHEBI:43474"/>
        <dbReference type="ChEBI" id="CHEBI:57783"/>
        <dbReference type="ChEBI" id="CHEBI:64076"/>
        <dbReference type="ChEBI" id="CHEBI:456215"/>
        <dbReference type="ChEBI" id="CHEBI:456216"/>
        <dbReference type="EC" id="4.2.1.136"/>
    </reaction>
</comment>
<dbReference type="Pfam" id="PF01256">
    <property type="entry name" value="Carb_kinase"/>
    <property type="match status" value="1"/>
</dbReference>
<dbReference type="InterPro" id="IPR030677">
    <property type="entry name" value="Nnr"/>
</dbReference>
<protein>
    <recommendedName>
        <fullName evidence="17">ADP-dependent (S)-NAD(P)H-hydrate dehydratase</fullName>
        <ecNumber evidence="17">4.2.1.136</ecNumber>
    </recommendedName>
    <alternativeName>
        <fullName evidence="17">ADP-dependent NAD(P)HX dehydratase</fullName>
    </alternativeName>
</protein>
<dbReference type="InterPro" id="IPR036652">
    <property type="entry name" value="YjeF_N_dom_sf"/>
</dbReference>